<dbReference type="InterPro" id="IPR024520">
    <property type="entry name" value="DUF3558"/>
</dbReference>
<sequence length="186" mass="19357">MRTLTTVVGLVGAVVLAGCGSSEDPVAGSPTGTSAADGIAEDVPTGIDPCDIPPEVLNSITPGLRKGNLDDNTSRGAIKWRGCRYVVSDGYTTTMSLTNLTLDMLREKNYPGREDVVDGRTVLTTHQASDPTGVEGCVLNVQMQGGSLEFSVDNSHGTSPKTRHLTACEVGMSVAEKIVPLIEPGA</sequence>
<dbReference type="RefSeq" id="WP_378544173.1">
    <property type="nucleotide sequence ID" value="NZ_JBHSBA010000002.1"/>
</dbReference>
<gene>
    <name evidence="1" type="ORF">ACFOW8_01455</name>
</gene>
<reference evidence="2" key="1">
    <citation type="journal article" date="2019" name="Int. J. Syst. Evol. Microbiol.">
        <title>The Global Catalogue of Microorganisms (GCM) 10K type strain sequencing project: providing services to taxonomists for standard genome sequencing and annotation.</title>
        <authorList>
            <consortium name="The Broad Institute Genomics Platform"/>
            <consortium name="The Broad Institute Genome Sequencing Center for Infectious Disease"/>
            <person name="Wu L."/>
            <person name="Ma J."/>
        </authorList>
    </citation>
    <scope>NUCLEOTIDE SEQUENCE [LARGE SCALE GENOMIC DNA]</scope>
    <source>
        <strain evidence="2">CGMCC 4.7204</strain>
    </source>
</reference>
<keyword evidence="2" id="KW-1185">Reference proteome</keyword>
<dbReference type="Pfam" id="PF12079">
    <property type="entry name" value="DUF3558"/>
    <property type="match status" value="1"/>
</dbReference>
<accession>A0ABV8KYI2</accession>
<evidence type="ECO:0000313" key="2">
    <source>
        <dbReference type="Proteomes" id="UP001595767"/>
    </source>
</evidence>
<evidence type="ECO:0000313" key="1">
    <source>
        <dbReference type="EMBL" id="MFC4123589.1"/>
    </source>
</evidence>
<protein>
    <submittedName>
        <fullName evidence="1">DUF3558 family protein</fullName>
    </submittedName>
</protein>
<name>A0ABV8KYI2_9NOCA</name>
<proteinExistence type="predicted"/>
<dbReference type="Proteomes" id="UP001595767">
    <property type="component" value="Unassembled WGS sequence"/>
</dbReference>
<comment type="caution">
    <text evidence="1">The sequence shown here is derived from an EMBL/GenBank/DDBJ whole genome shotgun (WGS) entry which is preliminary data.</text>
</comment>
<organism evidence="1 2">
    <name type="scientific">Nocardia rhizosphaerae</name>
    <dbReference type="NCBI Taxonomy" id="1691571"/>
    <lineage>
        <taxon>Bacteria</taxon>
        <taxon>Bacillati</taxon>
        <taxon>Actinomycetota</taxon>
        <taxon>Actinomycetes</taxon>
        <taxon>Mycobacteriales</taxon>
        <taxon>Nocardiaceae</taxon>
        <taxon>Nocardia</taxon>
    </lineage>
</organism>
<dbReference type="EMBL" id="JBHSBA010000002">
    <property type="protein sequence ID" value="MFC4123589.1"/>
    <property type="molecule type" value="Genomic_DNA"/>
</dbReference>
<dbReference type="PROSITE" id="PS51257">
    <property type="entry name" value="PROKAR_LIPOPROTEIN"/>
    <property type="match status" value="1"/>
</dbReference>